<evidence type="ECO:0000256" key="1">
    <source>
        <dbReference type="SAM" id="MobiDB-lite"/>
    </source>
</evidence>
<proteinExistence type="predicted"/>
<keyword evidence="3" id="KW-1185">Reference proteome</keyword>
<feature type="compositionally biased region" description="Acidic residues" evidence="1">
    <location>
        <begin position="44"/>
        <end position="57"/>
    </location>
</feature>
<evidence type="ECO:0000313" key="3">
    <source>
        <dbReference type="Proteomes" id="UP000575068"/>
    </source>
</evidence>
<protein>
    <submittedName>
        <fullName evidence="2">Uncharacterized protein</fullName>
    </submittedName>
</protein>
<dbReference type="EMBL" id="JACHOV010000006">
    <property type="protein sequence ID" value="MBB4641607.1"/>
    <property type="molecule type" value="Genomic_DNA"/>
</dbReference>
<accession>A0A840HVG9</accession>
<comment type="caution">
    <text evidence="2">The sequence shown here is derived from an EMBL/GenBank/DDBJ whole genome shotgun (WGS) entry which is preliminary data.</text>
</comment>
<reference evidence="2 3" key="1">
    <citation type="submission" date="2020-08" db="EMBL/GenBank/DDBJ databases">
        <title>Genomic Encyclopedia of Type Strains, Phase IV (KMG-IV): sequencing the most valuable type-strain genomes for metagenomic binning, comparative biology and taxonomic classification.</title>
        <authorList>
            <person name="Goeker M."/>
        </authorList>
    </citation>
    <scope>NUCLEOTIDE SEQUENCE [LARGE SCALE GENOMIC DNA]</scope>
    <source>
        <strain evidence="2 3">DSM 7465</strain>
    </source>
</reference>
<gene>
    <name evidence="2" type="ORF">HNQ99_001916</name>
</gene>
<feature type="region of interest" description="Disordered" evidence="1">
    <location>
        <begin position="1"/>
        <end position="57"/>
    </location>
</feature>
<dbReference type="Proteomes" id="UP000575068">
    <property type="component" value="Unassembled WGS sequence"/>
</dbReference>
<organism evidence="2 3">
    <name type="scientific">Rhizorhapis suberifaciens</name>
    <name type="common">corky root of lettuce</name>
    <dbReference type="NCBI Taxonomy" id="13656"/>
    <lineage>
        <taxon>Bacteria</taxon>
        <taxon>Pseudomonadati</taxon>
        <taxon>Pseudomonadota</taxon>
        <taxon>Alphaproteobacteria</taxon>
        <taxon>Sphingomonadales</taxon>
        <taxon>Sphingomonadaceae</taxon>
        <taxon>Rhizorhapis</taxon>
    </lineage>
</organism>
<evidence type="ECO:0000313" key="2">
    <source>
        <dbReference type="EMBL" id="MBB4641607.1"/>
    </source>
</evidence>
<name>A0A840HVG9_9SPHN</name>
<sequence>MTKEEQLDEGIIESMDASDPPSVARKGDDGRPMPSSGYRKEDWEKEDDEGGEDDKGA</sequence>
<feature type="compositionally biased region" description="Acidic residues" evidence="1">
    <location>
        <begin position="1"/>
        <end position="11"/>
    </location>
</feature>
<dbReference type="AlphaFoldDB" id="A0A840HVG9"/>